<dbReference type="AlphaFoldDB" id="H5SGZ5"/>
<evidence type="ECO:0000256" key="7">
    <source>
        <dbReference type="HAMAP-Rule" id="MF_01331"/>
    </source>
</evidence>
<evidence type="ECO:0000256" key="6">
    <source>
        <dbReference type="ARBA" id="ARBA00035207"/>
    </source>
</evidence>
<dbReference type="InterPro" id="IPR018260">
    <property type="entry name" value="Ribosomal_uL22_CS"/>
</dbReference>
<dbReference type="InterPro" id="IPR005727">
    <property type="entry name" value="Ribosomal_uL22_bac/chlpt-type"/>
</dbReference>
<protein>
    <recommendedName>
        <fullName evidence="6 7">Large ribosomal subunit protein uL22</fullName>
    </recommendedName>
</protein>
<reference evidence="11" key="1">
    <citation type="journal article" date="2005" name="Environ. Microbiol.">
        <title>Genetic and functional properties of uncultivated thermophilic crenarchaeotes from a subsurface gold mine as revealed by analysis of genome fragments.</title>
        <authorList>
            <person name="Nunoura T."/>
            <person name="Hirayama H."/>
            <person name="Takami H."/>
            <person name="Oida H."/>
            <person name="Nishi S."/>
            <person name="Shimamura S."/>
            <person name="Suzuki Y."/>
            <person name="Inagaki F."/>
            <person name="Takai K."/>
            <person name="Nealson K.H."/>
            <person name="Horikoshi K."/>
        </authorList>
    </citation>
    <scope>NUCLEOTIDE SEQUENCE</scope>
</reference>
<evidence type="ECO:0000313" key="11">
    <source>
        <dbReference type="EMBL" id="BAL55431.1"/>
    </source>
</evidence>
<dbReference type="PANTHER" id="PTHR13501:SF8">
    <property type="entry name" value="LARGE RIBOSOMAL SUBUNIT PROTEIN UL22M"/>
    <property type="match status" value="1"/>
</dbReference>
<comment type="similarity">
    <text evidence="1 7 8">Belongs to the universal ribosomal protein uL22 family.</text>
</comment>
<sequence length="110" mass="11977">MKTTQAVIRGVRLSPQKGRLVADVIRGKPVAEALNLLEFMPQKGAKLIKKALLSAIANAEHNDGADIDALKVVRIHVEKGFVLKRFAARAKGRGTRILKPTSHIYVTVGE</sequence>
<keyword evidence="5 7" id="KW-0687">Ribonucleoprotein</keyword>
<gene>
    <name evidence="7" type="primary">rplV</name>
    <name evidence="11" type="ORF">HGMM_F27G12C41</name>
</gene>
<evidence type="ECO:0000256" key="5">
    <source>
        <dbReference type="ARBA" id="ARBA00023274"/>
    </source>
</evidence>
<dbReference type="EMBL" id="AP011717">
    <property type="protein sequence ID" value="BAL55431.1"/>
    <property type="molecule type" value="Genomic_DNA"/>
</dbReference>
<dbReference type="InterPro" id="IPR001063">
    <property type="entry name" value="Ribosomal_uL22"/>
</dbReference>
<dbReference type="InterPro" id="IPR047867">
    <property type="entry name" value="Ribosomal_uL22_bac/org-type"/>
</dbReference>
<dbReference type="GO" id="GO:0019843">
    <property type="term" value="F:rRNA binding"/>
    <property type="evidence" value="ECO:0007669"/>
    <property type="project" value="UniProtKB-UniRule"/>
</dbReference>
<dbReference type="Gene3D" id="3.90.470.10">
    <property type="entry name" value="Ribosomal protein L22/L17"/>
    <property type="match status" value="1"/>
</dbReference>
<dbReference type="InterPro" id="IPR036394">
    <property type="entry name" value="Ribosomal_uL22_sf"/>
</dbReference>
<evidence type="ECO:0000256" key="4">
    <source>
        <dbReference type="ARBA" id="ARBA00022980"/>
    </source>
</evidence>
<dbReference type="CDD" id="cd00336">
    <property type="entry name" value="Ribosomal_L22"/>
    <property type="match status" value="1"/>
</dbReference>
<evidence type="ECO:0000256" key="1">
    <source>
        <dbReference type="ARBA" id="ARBA00009451"/>
    </source>
</evidence>
<evidence type="ECO:0000256" key="2">
    <source>
        <dbReference type="ARBA" id="ARBA00022730"/>
    </source>
</evidence>
<dbReference type="NCBIfam" id="TIGR01044">
    <property type="entry name" value="rplV_bact"/>
    <property type="match status" value="1"/>
</dbReference>
<keyword evidence="4 7" id="KW-0689">Ribosomal protein</keyword>
<name>H5SGZ5_9PROT</name>
<keyword evidence="3 7" id="KW-0694">RNA-binding</keyword>
<evidence type="ECO:0000256" key="8">
    <source>
        <dbReference type="RuleBase" id="RU004005"/>
    </source>
</evidence>
<evidence type="ECO:0000256" key="9">
    <source>
        <dbReference type="RuleBase" id="RU004006"/>
    </source>
</evidence>
<reference evidence="11" key="2">
    <citation type="journal article" date="2012" name="PLoS ONE">
        <title>A Deeply Branching Thermophilic Bacterium with an Ancient Acetyl-CoA Pathway Dominates a Subsurface Ecosystem.</title>
        <authorList>
            <person name="Takami H."/>
            <person name="Noguchi H."/>
            <person name="Takaki Y."/>
            <person name="Uchiyama I."/>
            <person name="Toyoda A."/>
            <person name="Nishi S."/>
            <person name="Chee G.-J."/>
            <person name="Arai W."/>
            <person name="Nunoura T."/>
            <person name="Itoh T."/>
            <person name="Hattori M."/>
            <person name="Takai K."/>
        </authorList>
    </citation>
    <scope>NUCLEOTIDE SEQUENCE</scope>
</reference>
<keyword evidence="2 7" id="KW-0699">rRNA-binding</keyword>
<comment type="subunit">
    <text evidence="7 9">Part of the 50S ribosomal subunit.</text>
</comment>
<dbReference type="PANTHER" id="PTHR13501">
    <property type="entry name" value="CHLOROPLAST 50S RIBOSOMAL PROTEIN L22-RELATED"/>
    <property type="match status" value="1"/>
</dbReference>
<dbReference type="GO" id="GO:0003735">
    <property type="term" value="F:structural constituent of ribosome"/>
    <property type="evidence" value="ECO:0007669"/>
    <property type="project" value="InterPro"/>
</dbReference>
<dbReference type="PROSITE" id="PS00464">
    <property type="entry name" value="RIBOSOMAL_L22"/>
    <property type="match status" value="1"/>
</dbReference>
<evidence type="ECO:0000256" key="3">
    <source>
        <dbReference type="ARBA" id="ARBA00022884"/>
    </source>
</evidence>
<accession>H5SGZ5</accession>
<proteinExistence type="inferred from homology"/>
<dbReference type="GO" id="GO:0006412">
    <property type="term" value="P:translation"/>
    <property type="evidence" value="ECO:0007669"/>
    <property type="project" value="UniProtKB-UniRule"/>
</dbReference>
<dbReference type="GO" id="GO:0022625">
    <property type="term" value="C:cytosolic large ribosomal subunit"/>
    <property type="evidence" value="ECO:0007669"/>
    <property type="project" value="TreeGrafter"/>
</dbReference>
<comment type="function">
    <text evidence="7 10">This protein binds specifically to 23S rRNA; its binding is stimulated by other ribosomal proteins, e.g., L4, L17, and L20. It is important during the early stages of 50S assembly. It makes multiple contacts with different domains of the 23S rRNA in the assembled 50S subunit and ribosome.</text>
</comment>
<organism evidence="11">
    <name type="scientific">uncultured beta proteobacterium</name>
    <dbReference type="NCBI Taxonomy" id="86027"/>
    <lineage>
        <taxon>Bacteria</taxon>
        <taxon>Pseudomonadati</taxon>
        <taxon>Pseudomonadota</taxon>
        <taxon>Betaproteobacteria</taxon>
        <taxon>environmental samples</taxon>
    </lineage>
</organism>
<dbReference type="HAMAP" id="MF_01331_B">
    <property type="entry name" value="Ribosomal_uL22_B"/>
    <property type="match status" value="1"/>
</dbReference>
<dbReference type="Pfam" id="PF00237">
    <property type="entry name" value="Ribosomal_L22"/>
    <property type="match status" value="1"/>
</dbReference>
<dbReference type="SUPFAM" id="SSF54843">
    <property type="entry name" value="Ribosomal protein L22"/>
    <property type="match status" value="1"/>
</dbReference>
<evidence type="ECO:0000256" key="10">
    <source>
        <dbReference type="RuleBase" id="RU004008"/>
    </source>
</evidence>
<comment type="function">
    <text evidence="7">The globular domain of the protein is located near the polypeptide exit tunnel on the outside of the subunit, while an extended beta-hairpin is found that lines the wall of the exit tunnel in the center of the 70S ribosome.</text>
</comment>